<dbReference type="Gene3D" id="3.30.230.10">
    <property type="match status" value="1"/>
</dbReference>
<dbReference type="GO" id="GO:0005524">
    <property type="term" value="F:ATP binding"/>
    <property type="evidence" value="ECO:0007669"/>
    <property type="project" value="UniProtKB-KW"/>
</dbReference>
<dbReference type="InterPro" id="IPR027417">
    <property type="entry name" value="P-loop_NTPase"/>
</dbReference>
<evidence type="ECO:0000256" key="2">
    <source>
        <dbReference type="ARBA" id="ARBA00022741"/>
    </source>
</evidence>
<dbReference type="InterPro" id="IPR001208">
    <property type="entry name" value="MCM_dom"/>
</dbReference>
<dbReference type="InterPro" id="IPR004482">
    <property type="entry name" value="Mg_chelat-rel"/>
</dbReference>
<dbReference type="PRINTS" id="PR01657">
    <property type="entry name" value="MCMFAMILY"/>
</dbReference>
<dbReference type="SUPFAM" id="SSF54211">
    <property type="entry name" value="Ribosomal protein S5 domain 2-like"/>
    <property type="match status" value="1"/>
</dbReference>
<dbReference type="InterPro" id="IPR000523">
    <property type="entry name" value="Mg_chelatse_chII-like_cat_dom"/>
</dbReference>
<dbReference type="GO" id="GO:0003677">
    <property type="term" value="F:DNA binding"/>
    <property type="evidence" value="ECO:0007669"/>
    <property type="project" value="InterPro"/>
</dbReference>
<organism evidence="5 6">
    <name type="scientific">Candidatus Veblenbacteria bacterium RIFOXYA2_FULL_43_9</name>
    <dbReference type="NCBI Taxonomy" id="1802425"/>
    <lineage>
        <taxon>Bacteria</taxon>
        <taxon>Candidatus Vebleniibacteriota</taxon>
    </lineage>
</organism>
<dbReference type="SMART" id="SM00382">
    <property type="entry name" value="AAA"/>
    <property type="match status" value="1"/>
</dbReference>
<protein>
    <submittedName>
        <fullName evidence="5">Magnesium chelatase</fullName>
    </submittedName>
</protein>
<dbReference type="InterPro" id="IPR045006">
    <property type="entry name" value="CHLI-like"/>
</dbReference>
<dbReference type="EMBL" id="MHTB01000011">
    <property type="protein sequence ID" value="OHA55545.1"/>
    <property type="molecule type" value="Genomic_DNA"/>
</dbReference>
<reference evidence="5 6" key="1">
    <citation type="journal article" date="2016" name="Nat. Commun.">
        <title>Thousands of microbial genomes shed light on interconnected biogeochemical processes in an aquifer system.</title>
        <authorList>
            <person name="Anantharaman K."/>
            <person name="Brown C.T."/>
            <person name="Hug L.A."/>
            <person name="Sharon I."/>
            <person name="Castelle C.J."/>
            <person name="Probst A.J."/>
            <person name="Thomas B.C."/>
            <person name="Singh A."/>
            <person name="Wilkins M.J."/>
            <person name="Karaoz U."/>
            <person name="Brodie E.L."/>
            <person name="Williams K.H."/>
            <person name="Hubbard S.S."/>
            <person name="Banfield J.F."/>
        </authorList>
    </citation>
    <scope>NUCLEOTIDE SEQUENCE [LARGE SCALE GENOMIC DNA]</scope>
</reference>
<comment type="similarity">
    <text evidence="1">Belongs to the Mg-chelatase subunits D/I family. ComM subfamily.</text>
</comment>
<dbReference type="InterPro" id="IPR003593">
    <property type="entry name" value="AAA+_ATPase"/>
</dbReference>
<dbReference type="AlphaFoldDB" id="A0A1G2Q4M2"/>
<dbReference type="Proteomes" id="UP000178936">
    <property type="component" value="Unassembled WGS sequence"/>
</dbReference>
<dbReference type="NCBIfam" id="TIGR00368">
    <property type="entry name" value="YifB family Mg chelatase-like AAA ATPase"/>
    <property type="match status" value="1"/>
</dbReference>
<dbReference type="PANTHER" id="PTHR32039">
    <property type="entry name" value="MAGNESIUM-CHELATASE SUBUNIT CHLI"/>
    <property type="match status" value="1"/>
</dbReference>
<evidence type="ECO:0000256" key="1">
    <source>
        <dbReference type="ARBA" id="ARBA00006354"/>
    </source>
</evidence>
<name>A0A1G2Q4M2_9BACT</name>
<keyword evidence="3" id="KW-0067">ATP-binding</keyword>
<dbReference type="InterPro" id="IPR025158">
    <property type="entry name" value="Mg_chelat-rel_C"/>
</dbReference>
<proteinExistence type="inferred from homology"/>
<dbReference type="Pfam" id="PF13335">
    <property type="entry name" value="Mg_chelatase_C"/>
    <property type="match status" value="1"/>
</dbReference>
<dbReference type="InterPro" id="IPR020568">
    <property type="entry name" value="Ribosomal_Su5_D2-typ_SF"/>
</dbReference>
<evidence type="ECO:0000313" key="6">
    <source>
        <dbReference type="Proteomes" id="UP000178936"/>
    </source>
</evidence>
<keyword evidence="2" id="KW-0547">Nucleotide-binding</keyword>
<evidence type="ECO:0000313" key="5">
    <source>
        <dbReference type="EMBL" id="OHA55545.1"/>
    </source>
</evidence>
<dbReference type="PANTHER" id="PTHR32039:SF7">
    <property type="entry name" value="COMPETENCE PROTEIN COMM"/>
    <property type="match status" value="1"/>
</dbReference>
<dbReference type="Pfam" id="PF01078">
    <property type="entry name" value="Mg_chelatase"/>
    <property type="match status" value="1"/>
</dbReference>
<evidence type="ECO:0000256" key="3">
    <source>
        <dbReference type="ARBA" id="ARBA00022840"/>
    </source>
</evidence>
<evidence type="ECO:0000259" key="4">
    <source>
        <dbReference type="SMART" id="SM00382"/>
    </source>
</evidence>
<gene>
    <name evidence="5" type="ORF">A2226_01390</name>
</gene>
<accession>A0A1G2Q4M2</accession>
<feature type="domain" description="AAA+ ATPase" evidence="4">
    <location>
        <begin position="215"/>
        <end position="398"/>
    </location>
</feature>
<sequence length="507" mass="54821">MSSKVYTCGVFGLQAMAIEVEADVSSQLPGIFIVGLPDKAVEEARERVRSALKNSGCEFPRTKVTVNLAPADVKKEGSAYDLPIALALLVASGQLHSQAGFNSRLFLGELSLEGTLRAVPGVLVVARAARRLGFSELYIPAANAAEAALVEGLTVYAPKNLTELLNHLAGQEIIEPIAITNLDRITISDIPPDSDLSHIHGQEHAKRALEVAAAGGHNLLMSGPPGSGKTLLARALSGVLPPLTREEVLEVTEIYSVAGLLTSEQPLIRRRPFRSPHHTASEVALVGGGSNPRPGEISLSHRGVLFLDELPEFPRSVLESLRQPLEDGLVTVARAAATIQYPAQFILVAAMNPCPCGYAGDPVKPCTCTPGMIYRYQHKLSGPLLDRFDLHVNVPRLPFEKLELPSAEPSIKVQERIVVARQRQAERFGHQVKLNATMKLTDIKNLQLPAEAVELLRQAVNKFHLSGRVYHRVLKVARTIADLAGSVEITASHVAEALQYRPRGQNE</sequence>
<dbReference type="Gene3D" id="3.40.50.300">
    <property type="entry name" value="P-loop containing nucleotide triphosphate hydrolases"/>
    <property type="match status" value="1"/>
</dbReference>
<comment type="caution">
    <text evidence="5">The sequence shown here is derived from an EMBL/GenBank/DDBJ whole genome shotgun (WGS) entry which is preliminary data.</text>
</comment>
<dbReference type="SUPFAM" id="SSF52540">
    <property type="entry name" value="P-loop containing nucleoside triphosphate hydrolases"/>
    <property type="match status" value="1"/>
</dbReference>
<dbReference type="InterPro" id="IPR014721">
    <property type="entry name" value="Ribsml_uS5_D2-typ_fold_subgr"/>
</dbReference>
<dbReference type="Pfam" id="PF13541">
    <property type="entry name" value="ChlI"/>
    <property type="match status" value="1"/>
</dbReference>
<dbReference type="CDD" id="cd00009">
    <property type="entry name" value="AAA"/>
    <property type="match status" value="1"/>
</dbReference>